<proteinExistence type="predicted"/>
<dbReference type="EC" id="3.1.21.4" evidence="1"/>
<dbReference type="Gene3D" id="6.10.250.1510">
    <property type="match status" value="1"/>
</dbReference>
<dbReference type="Gene3D" id="3.40.91.70">
    <property type="entry name" value="Type II restriction endonuclease, HindIII"/>
    <property type="match status" value="1"/>
</dbReference>
<dbReference type="GO" id="GO:0009036">
    <property type="term" value="F:type II site-specific deoxyribonuclease activity"/>
    <property type="evidence" value="ECO:0007669"/>
    <property type="project" value="UniProtKB-EC"/>
</dbReference>
<evidence type="ECO:0000313" key="1">
    <source>
        <dbReference type="EMBL" id="STR02491.1"/>
    </source>
</evidence>
<evidence type="ECO:0000313" key="2">
    <source>
        <dbReference type="Proteomes" id="UP000254293"/>
    </source>
</evidence>
<keyword evidence="1" id="KW-0378">Hydrolase</keyword>
<dbReference type="Proteomes" id="UP000254293">
    <property type="component" value="Unassembled WGS sequence"/>
</dbReference>
<accession>A0A377R1W7</accession>
<dbReference type="RefSeq" id="WP_115308410.1">
    <property type="nucleotide sequence ID" value="NZ_CP091516.1"/>
</dbReference>
<dbReference type="InterPro" id="IPR019043">
    <property type="entry name" value="Restrct_endonuc_II_HindIII"/>
</dbReference>
<dbReference type="Pfam" id="PF09518">
    <property type="entry name" value="RE_HindIII"/>
    <property type="match status" value="1"/>
</dbReference>
<name>A0A377R1W7_9NEIS</name>
<dbReference type="REBASE" id="431331">
    <property type="entry name" value="Kpo13336IIIP"/>
</dbReference>
<dbReference type="OrthoDB" id="977705at2"/>
<gene>
    <name evidence="1" type="primary">hindIIIR</name>
    <name evidence="1" type="ORF">NCTC13336_01367</name>
</gene>
<dbReference type="AlphaFoldDB" id="A0A377R1W7"/>
<dbReference type="EMBL" id="UGJJ01000002">
    <property type="protein sequence ID" value="STR02491.1"/>
    <property type="molecule type" value="Genomic_DNA"/>
</dbReference>
<dbReference type="InterPro" id="IPR038373">
    <property type="entry name" value="Restrct_endonuc_II_HindIII_sf"/>
</dbReference>
<sequence length="290" mass="33624">MLDKLLNLIYSAAKLPFAQASMQLDKEISSLSKKDFIALLNHIGIIPESIEHDSTEEKLFSKASDSVLARAFREIGLRATVLDERGDSADVVVKSNIYEYELVADAKAFRLSRTAKNQKDFKVNALSGWRKDRDFAVLASPYFQYPNTRSQIYKQAIDHNVCLLTWEHLSFLIEQNITETIERNLSDLWDYSAIYAKECLSSETKRCFIPKFNDYFAQFLEIEADKFETYLQKQKERIAQQGKVEIAFWQEEEQKIRAFSREKAIEELLKTKKITNKISTIKQYIAGLFI</sequence>
<protein>
    <submittedName>
        <fullName evidence="1">Type-2 restriction enzyme HindIII</fullName>
        <ecNumber evidence="1">3.1.21.4</ecNumber>
    </submittedName>
</protein>
<reference evidence="1 2" key="1">
    <citation type="submission" date="2018-06" db="EMBL/GenBank/DDBJ databases">
        <authorList>
            <consortium name="Pathogen Informatics"/>
            <person name="Doyle S."/>
        </authorList>
    </citation>
    <scope>NUCLEOTIDE SEQUENCE [LARGE SCALE GENOMIC DNA]</scope>
    <source>
        <strain evidence="1 2">NCTC13336</strain>
    </source>
</reference>
<organism evidence="1 2">
    <name type="scientific">Kingella potus</name>
    <dbReference type="NCBI Taxonomy" id="265175"/>
    <lineage>
        <taxon>Bacteria</taxon>
        <taxon>Pseudomonadati</taxon>
        <taxon>Pseudomonadota</taxon>
        <taxon>Betaproteobacteria</taxon>
        <taxon>Neisseriales</taxon>
        <taxon>Neisseriaceae</taxon>
        <taxon>Kingella</taxon>
    </lineage>
</organism>
<keyword evidence="2" id="KW-1185">Reference proteome</keyword>